<dbReference type="GO" id="GO:0006361">
    <property type="term" value="P:transcription initiation at RNA polymerase I promoter"/>
    <property type="evidence" value="ECO:0007669"/>
    <property type="project" value="InterPro"/>
</dbReference>
<name>A0A1Y2CZS8_9FUNG</name>
<dbReference type="PANTHER" id="PTHR12790">
    <property type="entry name" value="TRANSCRIPTION INITIATION FACTOR IA RRN3"/>
    <property type="match status" value="1"/>
</dbReference>
<comment type="caution">
    <text evidence="4">The sequence shown here is derived from an EMBL/GenBank/DDBJ whole genome shotgun (WGS) entry which is preliminary data.</text>
</comment>
<organism evidence="4 5">
    <name type="scientific">Rhizoclosmatium globosum</name>
    <dbReference type="NCBI Taxonomy" id="329046"/>
    <lineage>
        <taxon>Eukaryota</taxon>
        <taxon>Fungi</taxon>
        <taxon>Fungi incertae sedis</taxon>
        <taxon>Chytridiomycota</taxon>
        <taxon>Chytridiomycota incertae sedis</taxon>
        <taxon>Chytridiomycetes</taxon>
        <taxon>Chytridiales</taxon>
        <taxon>Chytriomycetaceae</taxon>
        <taxon>Rhizoclosmatium</taxon>
    </lineage>
</organism>
<accession>A0A1Y2CZS8</accession>
<evidence type="ECO:0000256" key="1">
    <source>
        <dbReference type="ARBA" id="ARBA00010098"/>
    </source>
</evidence>
<feature type="region of interest" description="Disordered" evidence="3">
    <location>
        <begin position="320"/>
        <end position="348"/>
    </location>
</feature>
<dbReference type="Proteomes" id="UP000193642">
    <property type="component" value="Unassembled WGS sequence"/>
</dbReference>
<dbReference type="InterPro" id="IPR007991">
    <property type="entry name" value="RNA_pol_I_trans_ini_fac_RRN3"/>
</dbReference>
<keyword evidence="4" id="KW-0396">Initiation factor</keyword>
<dbReference type="STRING" id="329046.A0A1Y2CZS8"/>
<feature type="compositionally biased region" description="Acidic residues" evidence="3">
    <location>
        <begin position="320"/>
        <end position="346"/>
    </location>
</feature>
<proteinExistence type="inferred from homology"/>
<dbReference type="EMBL" id="MCGO01000003">
    <property type="protein sequence ID" value="ORY52528.1"/>
    <property type="molecule type" value="Genomic_DNA"/>
</dbReference>
<evidence type="ECO:0000313" key="4">
    <source>
        <dbReference type="EMBL" id="ORY52528.1"/>
    </source>
</evidence>
<keyword evidence="4" id="KW-0648">Protein biosynthesis</keyword>
<dbReference type="GO" id="GO:0003743">
    <property type="term" value="F:translation initiation factor activity"/>
    <property type="evidence" value="ECO:0007669"/>
    <property type="project" value="UniProtKB-KW"/>
</dbReference>
<evidence type="ECO:0000256" key="2">
    <source>
        <dbReference type="SAM" id="Coils"/>
    </source>
</evidence>
<sequence>MGMLRVSHSIEDDEAQLASPPLTPLIVKSNTIKRPIDEAEAVSADADEGTLSKRFKSESSPEQLLADAFSSAESESSLHFEHIVRLIRPRTTKKEADPASLLRWISTLSRFVSKMQASASLLVDAILALDWCSKDAEFIAEYRHLLENLVSANASFVQPVLKMLVSSFRSVQVKDESPALLSAKFDHIHSILAGILHLIPSAPSLLTHIVTDNFPHKSESVEDNMWYLKNCMRIVSYAPVLQNSVWLLVIDKLVQIDVEIQTSLDNLDEDEYDTVLQHCFDFDGAELDSPDLLASPNTFASAGKAKEVEDDMELSMDALYESDNESDSESETSESADEEDSDDEDGGAPALIITDFREMAGKLDSMLQFMMQQVVSLHQAGNAAQEHEMLESFFSMLLVGFERTVLPTHKCRYTQFLYFKACSLSPKWCEAFLVFLAHKSFDASTPSIIRVSAIAYLSSFISRAAFLDTGSLLQCLRLLTAWALQYVEANETHKTFPDLKKDHVFYSVVQAILYIFCFRWQEIVGASASSVSNQGGYGQLPVEMTGFQRIVMSKFSPLQICAKSIVTEFARITHKLDILYCYNLMNKKSDKESSSEASKDTQPQQNQQQQSYFLTSETLEAYFPFDPCNLQMTRKFIQDSYAEWKDEEEEAEKERENKLLAAGSFGSDFSDALSTSLNHILSFSSPRGVY</sequence>
<feature type="coiled-coil region" evidence="2">
    <location>
        <begin position="634"/>
        <end position="661"/>
    </location>
</feature>
<keyword evidence="2" id="KW-0175">Coiled coil</keyword>
<dbReference type="GO" id="GO:0001181">
    <property type="term" value="F:RNA polymerase I general transcription initiation factor activity"/>
    <property type="evidence" value="ECO:0007669"/>
    <property type="project" value="InterPro"/>
</dbReference>
<dbReference type="AlphaFoldDB" id="A0A1Y2CZS8"/>
<keyword evidence="5" id="KW-1185">Reference proteome</keyword>
<gene>
    <name evidence="4" type="ORF">BCR33DRAFT_711817</name>
</gene>
<evidence type="ECO:0000256" key="3">
    <source>
        <dbReference type="SAM" id="MobiDB-lite"/>
    </source>
</evidence>
<dbReference type="GO" id="GO:0005634">
    <property type="term" value="C:nucleus"/>
    <property type="evidence" value="ECO:0007669"/>
    <property type="project" value="TreeGrafter"/>
</dbReference>
<reference evidence="4 5" key="1">
    <citation type="submission" date="2016-07" db="EMBL/GenBank/DDBJ databases">
        <title>Pervasive Adenine N6-methylation of Active Genes in Fungi.</title>
        <authorList>
            <consortium name="DOE Joint Genome Institute"/>
            <person name="Mondo S.J."/>
            <person name="Dannebaum R.O."/>
            <person name="Kuo R.C."/>
            <person name="Labutti K."/>
            <person name="Haridas S."/>
            <person name="Kuo A."/>
            <person name="Salamov A."/>
            <person name="Ahrendt S.R."/>
            <person name="Lipzen A."/>
            <person name="Sullivan W."/>
            <person name="Andreopoulos W.B."/>
            <person name="Clum A."/>
            <person name="Lindquist E."/>
            <person name="Daum C."/>
            <person name="Ramamoorthy G.K."/>
            <person name="Gryganskyi A."/>
            <person name="Culley D."/>
            <person name="Magnuson J.K."/>
            <person name="James T.Y."/>
            <person name="O'Malley M.A."/>
            <person name="Stajich J.E."/>
            <person name="Spatafora J.W."/>
            <person name="Visel A."/>
            <person name="Grigoriev I.V."/>
        </authorList>
    </citation>
    <scope>NUCLEOTIDE SEQUENCE [LARGE SCALE GENOMIC DNA]</scope>
    <source>
        <strain evidence="4 5">JEL800</strain>
    </source>
</reference>
<comment type="similarity">
    <text evidence="1">Belongs to the RRN3 family.</text>
</comment>
<dbReference type="GO" id="GO:0001042">
    <property type="term" value="F:RNA polymerase I core binding"/>
    <property type="evidence" value="ECO:0007669"/>
    <property type="project" value="TreeGrafter"/>
</dbReference>
<dbReference type="OrthoDB" id="26970at2759"/>
<protein>
    <submittedName>
        <fullName evidence="4">RNA polymerase I-specific transcription initiation factor RRN3</fullName>
    </submittedName>
</protein>
<evidence type="ECO:0000313" key="5">
    <source>
        <dbReference type="Proteomes" id="UP000193642"/>
    </source>
</evidence>
<dbReference type="PANTHER" id="PTHR12790:SF0">
    <property type="entry name" value="RNA POLYMERASE I-SPECIFIC TRANSCRIPTION INITIATION FACTOR RRN3-RELATED"/>
    <property type="match status" value="1"/>
</dbReference>
<dbReference type="Pfam" id="PF05327">
    <property type="entry name" value="RRN3"/>
    <property type="match status" value="1"/>
</dbReference>